<dbReference type="EMBL" id="JAGFBS010000003">
    <property type="protein sequence ID" value="KAG6380442.1"/>
    <property type="molecule type" value="Genomic_DNA"/>
</dbReference>
<gene>
    <name evidence="6" type="ORF">JVT61DRAFT_8581</name>
</gene>
<organism evidence="6 7">
    <name type="scientific">Boletus reticuloceps</name>
    <dbReference type="NCBI Taxonomy" id="495285"/>
    <lineage>
        <taxon>Eukaryota</taxon>
        <taxon>Fungi</taxon>
        <taxon>Dikarya</taxon>
        <taxon>Basidiomycota</taxon>
        <taxon>Agaricomycotina</taxon>
        <taxon>Agaricomycetes</taxon>
        <taxon>Agaricomycetidae</taxon>
        <taxon>Boletales</taxon>
        <taxon>Boletineae</taxon>
        <taxon>Boletaceae</taxon>
        <taxon>Boletoideae</taxon>
        <taxon>Boletus</taxon>
    </lineage>
</organism>
<reference evidence="6" key="1">
    <citation type="submission" date="2021-03" db="EMBL/GenBank/DDBJ databases">
        <title>Evolutionary innovations through gain and loss of genes in the ectomycorrhizal Boletales.</title>
        <authorList>
            <person name="Wu G."/>
            <person name="Miyauchi S."/>
            <person name="Morin E."/>
            <person name="Yang Z.-L."/>
            <person name="Xu J."/>
            <person name="Martin F.M."/>
        </authorList>
    </citation>
    <scope>NUCLEOTIDE SEQUENCE</scope>
    <source>
        <strain evidence="6">BR01</strain>
    </source>
</reference>
<keyword evidence="2 5" id="KW-0812">Transmembrane</keyword>
<evidence type="ECO:0000256" key="1">
    <source>
        <dbReference type="ARBA" id="ARBA00004167"/>
    </source>
</evidence>
<keyword evidence="4 5" id="KW-0472">Membrane</keyword>
<evidence type="ECO:0000256" key="2">
    <source>
        <dbReference type="ARBA" id="ARBA00022692"/>
    </source>
</evidence>
<protein>
    <recommendedName>
        <fullName evidence="8">Transmembrane protein</fullName>
    </recommendedName>
</protein>
<dbReference type="GO" id="GO:0071944">
    <property type="term" value="C:cell periphery"/>
    <property type="evidence" value="ECO:0007669"/>
    <property type="project" value="UniProtKB-ARBA"/>
</dbReference>
<dbReference type="AlphaFoldDB" id="A0A8I2YZE4"/>
<keyword evidence="7" id="KW-1185">Reference proteome</keyword>
<accession>A0A8I2YZE4</accession>
<dbReference type="Gene3D" id="2.60.120.260">
    <property type="entry name" value="Galactose-binding domain-like"/>
    <property type="match status" value="1"/>
</dbReference>
<evidence type="ECO:0008006" key="8">
    <source>
        <dbReference type="Google" id="ProtNLM"/>
    </source>
</evidence>
<evidence type="ECO:0000256" key="3">
    <source>
        <dbReference type="ARBA" id="ARBA00022989"/>
    </source>
</evidence>
<dbReference type="PANTHER" id="PTHR15549">
    <property type="entry name" value="PAIRED IMMUNOGLOBULIN-LIKE TYPE 2 RECEPTOR"/>
    <property type="match status" value="1"/>
</dbReference>
<keyword evidence="3 5" id="KW-1133">Transmembrane helix</keyword>
<comment type="caution">
    <text evidence="6">The sequence shown here is derived from an EMBL/GenBank/DDBJ whole genome shotgun (WGS) entry which is preliminary data.</text>
</comment>
<evidence type="ECO:0000313" key="7">
    <source>
        <dbReference type="Proteomes" id="UP000683000"/>
    </source>
</evidence>
<proteinExistence type="predicted"/>
<evidence type="ECO:0000256" key="4">
    <source>
        <dbReference type="ARBA" id="ARBA00023136"/>
    </source>
</evidence>
<dbReference type="OrthoDB" id="2564234at2759"/>
<evidence type="ECO:0000256" key="5">
    <source>
        <dbReference type="SAM" id="Phobius"/>
    </source>
</evidence>
<comment type="subcellular location">
    <subcellularLocation>
        <location evidence="1">Membrane</location>
        <topology evidence="1">Single-pass membrane protein</topology>
    </subcellularLocation>
</comment>
<dbReference type="InterPro" id="IPR051694">
    <property type="entry name" value="Immunoregulatory_rcpt-like"/>
</dbReference>
<name>A0A8I2YZE4_9AGAM</name>
<sequence>MPLVTNVIDDKSPLISYDSSWLSGTAQDDPFASDHYLGTFAKNNVTDGSLSFNFNGTAVWIYGDKRPYHGSYTVQVDSATYPGLNGSGNYVFEQSIFNISSLSQEMHTVRLTNTASGGLYVVVDMIVWQSQVGNTGDQLISEVVQDTDSRFRYQEPAWSTTSSDNINFGLFSNGTGHVTQTYDATVTFTFTTVQYNASTIYPTNYGLMIYHADNLGPGSHQLVLTNLPATSGQSICIDYAQLWTLVNTGTPLPNTSDVSHNKLSSGAIAGIVVAVVAAVLSAGAALFFYRRWKAAMATQRDLYRAITPQQRLLASATVAPSSLSSSLETSNIAKLSQNDTSIQILSARLQQLANNDAAQYDSDAVVPAYPPVASGPRDSRSIVPPTQSAVDEAMGRIPLSEAPTGGKSLADGFQNSRIRNVVKAS</sequence>
<feature type="transmembrane region" description="Helical" evidence="5">
    <location>
        <begin position="267"/>
        <end position="289"/>
    </location>
</feature>
<dbReference type="GO" id="GO:0016020">
    <property type="term" value="C:membrane"/>
    <property type="evidence" value="ECO:0007669"/>
    <property type="project" value="UniProtKB-SubCell"/>
</dbReference>
<dbReference type="Proteomes" id="UP000683000">
    <property type="component" value="Unassembled WGS sequence"/>
</dbReference>
<evidence type="ECO:0000313" key="6">
    <source>
        <dbReference type="EMBL" id="KAG6380442.1"/>
    </source>
</evidence>